<protein>
    <submittedName>
        <fullName evidence="1">Uncharacterized protein</fullName>
    </submittedName>
</protein>
<proteinExistence type="predicted"/>
<dbReference type="EMBL" id="WVHS01000003">
    <property type="protein sequence ID" value="MXV16721.1"/>
    <property type="molecule type" value="Genomic_DNA"/>
</dbReference>
<comment type="caution">
    <text evidence="1">The sequence shown here is derived from an EMBL/GenBank/DDBJ whole genome shotgun (WGS) entry which is preliminary data.</text>
</comment>
<gene>
    <name evidence="1" type="ORF">GS398_15575</name>
</gene>
<name>A0A7K1Y0B3_9SPHI</name>
<dbReference type="Proteomes" id="UP000451233">
    <property type="component" value="Unassembled WGS sequence"/>
</dbReference>
<evidence type="ECO:0000313" key="2">
    <source>
        <dbReference type="Proteomes" id="UP000451233"/>
    </source>
</evidence>
<dbReference type="AlphaFoldDB" id="A0A7K1Y0B3"/>
<keyword evidence="2" id="KW-1185">Reference proteome</keyword>
<reference evidence="1 2" key="1">
    <citation type="submission" date="2019-11" db="EMBL/GenBank/DDBJ databases">
        <title>Pedobacter sp. HMF7056 Genome sequencing and assembly.</title>
        <authorList>
            <person name="Kang H."/>
            <person name="Kim H."/>
            <person name="Joh K."/>
        </authorList>
    </citation>
    <scope>NUCLEOTIDE SEQUENCE [LARGE SCALE GENOMIC DNA]</scope>
    <source>
        <strain evidence="1 2">HMF7056</strain>
    </source>
</reference>
<accession>A0A7K1Y0B3</accession>
<evidence type="ECO:0000313" key="1">
    <source>
        <dbReference type="EMBL" id="MXV16721.1"/>
    </source>
</evidence>
<sequence>MMIITATRVSAGDYVRHIDPRVNGGLEMFVNEVSGRAANCDHFSDDPDPVLRQDWFPVKDLVLVREAEPGLV</sequence>
<dbReference type="RefSeq" id="WP_160907696.1">
    <property type="nucleotide sequence ID" value="NZ_WVHS01000003.1"/>
</dbReference>
<organism evidence="1 2">
    <name type="scientific">Hufsiella ginkgonis</name>
    <dbReference type="NCBI Taxonomy" id="2695274"/>
    <lineage>
        <taxon>Bacteria</taxon>
        <taxon>Pseudomonadati</taxon>
        <taxon>Bacteroidota</taxon>
        <taxon>Sphingobacteriia</taxon>
        <taxon>Sphingobacteriales</taxon>
        <taxon>Sphingobacteriaceae</taxon>
        <taxon>Hufsiella</taxon>
    </lineage>
</organism>